<evidence type="ECO:0000256" key="1">
    <source>
        <dbReference type="SAM" id="MobiDB-lite"/>
    </source>
</evidence>
<evidence type="ECO:0000313" key="3">
    <source>
        <dbReference type="Proteomes" id="UP001341840"/>
    </source>
</evidence>
<dbReference type="Proteomes" id="UP001341840">
    <property type="component" value="Unassembled WGS sequence"/>
</dbReference>
<reference evidence="2 3" key="1">
    <citation type="journal article" date="2023" name="Plants (Basel)">
        <title>Bridging the Gap: Combining Genomics and Transcriptomics Approaches to Understand Stylosanthes scabra, an Orphan Legume from the Brazilian Caatinga.</title>
        <authorList>
            <person name="Ferreira-Neto J.R.C."/>
            <person name="da Silva M.D."/>
            <person name="Binneck E."/>
            <person name="de Melo N.F."/>
            <person name="da Silva R.H."/>
            <person name="de Melo A.L.T.M."/>
            <person name="Pandolfi V."/>
            <person name="Bustamante F.O."/>
            <person name="Brasileiro-Vidal A.C."/>
            <person name="Benko-Iseppon A.M."/>
        </authorList>
    </citation>
    <scope>NUCLEOTIDE SEQUENCE [LARGE SCALE GENOMIC DNA]</scope>
    <source>
        <tissue evidence="2">Leaves</tissue>
    </source>
</reference>
<comment type="caution">
    <text evidence="2">The sequence shown here is derived from an EMBL/GenBank/DDBJ whole genome shotgun (WGS) entry which is preliminary data.</text>
</comment>
<name>A0ABU6Y6N0_9FABA</name>
<gene>
    <name evidence="2" type="ORF">PIB30_018303</name>
</gene>
<accession>A0ABU6Y6N0</accession>
<evidence type="ECO:0000313" key="2">
    <source>
        <dbReference type="EMBL" id="MED6205521.1"/>
    </source>
</evidence>
<protein>
    <submittedName>
        <fullName evidence="2">Uncharacterized protein</fullName>
    </submittedName>
</protein>
<proteinExistence type="predicted"/>
<sequence length="152" mass="17099">MCQCTSKPMHDFIVPNLLPLKIIGREFVFIVDLRPIGYESNISVHFVHAIIDDPSIIQIFQDASNINQEKLVPLNQCVSHMPLESKYNLTIISEDTSDYPSTSRLPVHHVSPKSVLHLTDSGPDESQDHNTNFKSSSSHHESIQILTIGEEL</sequence>
<dbReference type="EMBL" id="JASCZI010241710">
    <property type="protein sequence ID" value="MED6205521.1"/>
    <property type="molecule type" value="Genomic_DNA"/>
</dbReference>
<keyword evidence="3" id="KW-1185">Reference proteome</keyword>
<feature type="region of interest" description="Disordered" evidence="1">
    <location>
        <begin position="116"/>
        <end position="152"/>
    </location>
</feature>
<organism evidence="2 3">
    <name type="scientific">Stylosanthes scabra</name>
    <dbReference type="NCBI Taxonomy" id="79078"/>
    <lineage>
        <taxon>Eukaryota</taxon>
        <taxon>Viridiplantae</taxon>
        <taxon>Streptophyta</taxon>
        <taxon>Embryophyta</taxon>
        <taxon>Tracheophyta</taxon>
        <taxon>Spermatophyta</taxon>
        <taxon>Magnoliopsida</taxon>
        <taxon>eudicotyledons</taxon>
        <taxon>Gunneridae</taxon>
        <taxon>Pentapetalae</taxon>
        <taxon>rosids</taxon>
        <taxon>fabids</taxon>
        <taxon>Fabales</taxon>
        <taxon>Fabaceae</taxon>
        <taxon>Papilionoideae</taxon>
        <taxon>50 kb inversion clade</taxon>
        <taxon>dalbergioids sensu lato</taxon>
        <taxon>Dalbergieae</taxon>
        <taxon>Pterocarpus clade</taxon>
        <taxon>Stylosanthes</taxon>
    </lineage>
</organism>